<sequence length="59" mass="6725">MARAVGKLTGEQSYLRRDCEMLLTRLLPRIRLDIEPILLEAGDPLPGECTDTCRLRRAK</sequence>
<dbReference type="Proteomes" id="UP000494117">
    <property type="component" value="Unassembled WGS sequence"/>
</dbReference>
<proteinExistence type="predicted"/>
<reference evidence="1 2" key="1">
    <citation type="submission" date="2020-04" db="EMBL/GenBank/DDBJ databases">
        <authorList>
            <person name="De Canck E."/>
        </authorList>
    </citation>
    <scope>NUCLEOTIDE SEQUENCE [LARGE SCALE GENOMIC DNA]</scope>
    <source>
        <strain evidence="1 2">LMG 26858</strain>
    </source>
</reference>
<dbReference type="AlphaFoldDB" id="A0A6S7DSW4"/>
<name>A0A6S7DSW4_9BURK</name>
<evidence type="ECO:0000313" key="1">
    <source>
        <dbReference type="EMBL" id="CAB3838546.1"/>
    </source>
</evidence>
<accession>A0A6S7DSW4</accession>
<evidence type="ECO:0000313" key="2">
    <source>
        <dbReference type="Proteomes" id="UP000494117"/>
    </source>
</evidence>
<gene>
    <name evidence="1" type="ORF">LMG26858_01074</name>
</gene>
<dbReference type="EMBL" id="CADILG010000004">
    <property type="protein sequence ID" value="CAB3838546.1"/>
    <property type="molecule type" value="Genomic_DNA"/>
</dbReference>
<keyword evidence="2" id="KW-1185">Reference proteome</keyword>
<organism evidence="1 2">
    <name type="scientific">Achromobacter anxifer</name>
    <dbReference type="NCBI Taxonomy" id="1287737"/>
    <lineage>
        <taxon>Bacteria</taxon>
        <taxon>Pseudomonadati</taxon>
        <taxon>Pseudomonadota</taxon>
        <taxon>Betaproteobacteria</taxon>
        <taxon>Burkholderiales</taxon>
        <taxon>Alcaligenaceae</taxon>
        <taxon>Achromobacter</taxon>
    </lineage>
</organism>
<protein>
    <submittedName>
        <fullName evidence="1">Uncharacterized protein</fullName>
    </submittedName>
</protein>